<dbReference type="InterPro" id="IPR050251">
    <property type="entry name" value="HpcH-HpaI_aldolase"/>
</dbReference>
<name>A0A2A4FIZ6_9BURK</name>
<dbReference type="InterPro" id="IPR015813">
    <property type="entry name" value="Pyrv/PenolPyrv_kinase-like_dom"/>
</dbReference>
<reference evidence="5 6" key="1">
    <citation type="submission" date="2017-01" db="EMBL/GenBank/DDBJ databases">
        <title>Whole-Genome Shotgun Sequencing of Two beta-Proteobacterial Species in Search of the Bulgecin Biosynthetic Cluster.</title>
        <authorList>
            <person name="Horsman M.E."/>
            <person name="Marous D.R."/>
            <person name="Li R."/>
            <person name="Oliver R.A."/>
            <person name="Byun B."/>
            <person name="Emrich S.J."/>
            <person name="Boggess B."/>
            <person name="Townsend C.A."/>
            <person name="Mobashery S."/>
        </authorList>
    </citation>
    <scope>NUCLEOTIDE SEQUENCE [LARGE SCALE GENOMIC DNA]</scope>
    <source>
        <strain evidence="5 6">ATCC 31433</strain>
    </source>
</reference>
<dbReference type="InterPro" id="IPR005000">
    <property type="entry name" value="Aldolase/citrate-lyase_domain"/>
</dbReference>
<dbReference type="GO" id="GO:0046872">
    <property type="term" value="F:metal ion binding"/>
    <property type="evidence" value="ECO:0007669"/>
    <property type="project" value="UniProtKB-KW"/>
</dbReference>
<dbReference type="PANTHER" id="PTHR30502:SF0">
    <property type="entry name" value="PHOSPHOENOLPYRUVATE CARBOXYLASE FAMILY PROTEIN"/>
    <property type="match status" value="1"/>
</dbReference>
<evidence type="ECO:0000259" key="4">
    <source>
        <dbReference type="Pfam" id="PF03328"/>
    </source>
</evidence>
<keyword evidence="2" id="KW-0479">Metal-binding</keyword>
<evidence type="ECO:0000313" key="6">
    <source>
        <dbReference type="Proteomes" id="UP000217994"/>
    </source>
</evidence>
<dbReference type="SUPFAM" id="SSF51621">
    <property type="entry name" value="Phosphoenolpyruvate/pyruvate domain"/>
    <property type="match status" value="1"/>
</dbReference>
<dbReference type="Pfam" id="PF03328">
    <property type="entry name" value="HpcH_HpaI"/>
    <property type="match status" value="1"/>
</dbReference>
<proteinExistence type="inferred from homology"/>
<feature type="domain" description="HpcH/HpaI aldolase/citrate lyase" evidence="4">
    <location>
        <begin position="24"/>
        <end position="234"/>
    </location>
</feature>
<gene>
    <name evidence="5" type="ORF">BZL54_06995</name>
</gene>
<evidence type="ECO:0000256" key="2">
    <source>
        <dbReference type="ARBA" id="ARBA00022723"/>
    </source>
</evidence>
<dbReference type="Proteomes" id="UP000217994">
    <property type="component" value="Unassembled WGS sequence"/>
</dbReference>
<dbReference type="EMBL" id="MTZU01000021">
    <property type="protein sequence ID" value="PCE33085.1"/>
    <property type="molecule type" value="Genomic_DNA"/>
</dbReference>
<organism evidence="5 6">
    <name type="scientific">Burkholderia ubonensis subsp. mesacidophila</name>
    <dbReference type="NCBI Taxonomy" id="265293"/>
    <lineage>
        <taxon>Bacteria</taxon>
        <taxon>Pseudomonadati</taxon>
        <taxon>Pseudomonadota</taxon>
        <taxon>Betaproteobacteria</taxon>
        <taxon>Burkholderiales</taxon>
        <taxon>Burkholderiaceae</taxon>
        <taxon>Burkholderia</taxon>
        <taxon>Burkholderia cepacia complex</taxon>
    </lineage>
</organism>
<dbReference type="AlphaFoldDB" id="A0A2A4FIZ6"/>
<comment type="similarity">
    <text evidence="1">Belongs to the HpcH/HpaI aldolase family.</text>
</comment>
<dbReference type="GeneID" id="69000707"/>
<evidence type="ECO:0000313" key="5">
    <source>
        <dbReference type="EMBL" id="PCE33085.1"/>
    </source>
</evidence>
<dbReference type="InterPro" id="IPR040442">
    <property type="entry name" value="Pyrv_kinase-like_dom_sf"/>
</dbReference>
<evidence type="ECO:0000256" key="1">
    <source>
        <dbReference type="ARBA" id="ARBA00005568"/>
    </source>
</evidence>
<dbReference type="RefSeq" id="WP_084908779.1">
    <property type="nucleotide sequence ID" value="NZ_CP020738.1"/>
</dbReference>
<evidence type="ECO:0000256" key="3">
    <source>
        <dbReference type="ARBA" id="ARBA00023239"/>
    </source>
</evidence>
<protein>
    <submittedName>
        <fullName evidence="5">Siderophore biosynthesis protein SbnG</fullName>
    </submittedName>
</protein>
<sequence length="265" mass="27508">MNAPAMPSCSLKVRLRDTGGPPLVGLFCSTPAPLTVELIAAAGYDFVVIDLEHTLIDGATLGAMLLAARASGAAPLVRVAALHQIVPVLDAGAQGVVIPRVRSAHDAREAVRFAHYAPLGQRGLNATGASGFGRDDLALALQRAAADTLVVAMIEDRDGLDALDEIASVDGVDVLLGGAADLSQDFGVPWQTGHADVRDALARIEAAARAHGKTFCALPRNADEIAAMHRAGVRLAIGGDDRGIARRAMAAQLRACLQDFHGNPR</sequence>
<dbReference type="GO" id="GO:0005737">
    <property type="term" value="C:cytoplasm"/>
    <property type="evidence" value="ECO:0007669"/>
    <property type="project" value="TreeGrafter"/>
</dbReference>
<comment type="caution">
    <text evidence="5">The sequence shown here is derived from an EMBL/GenBank/DDBJ whole genome shotgun (WGS) entry which is preliminary data.</text>
</comment>
<keyword evidence="3" id="KW-0456">Lyase</keyword>
<accession>A0A2A4FIZ6</accession>
<dbReference type="GO" id="GO:0016832">
    <property type="term" value="F:aldehyde-lyase activity"/>
    <property type="evidence" value="ECO:0007669"/>
    <property type="project" value="TreeGrafter"/>
</dbReference>
<dbReference type="Gene3D" id="3.20.20.60">
    <property type="entry name" value="Phosphoenolpyruvate-binding domains"/>
    <property type="match status" value="1"/>
</dbReference>
<dbReference type="PANTHER" id="PTHR30502">
    <property type="entry name" value="2-KETO-3-DEOXY-L-RHAMNONATE ALDOLASE"/>
    <property type="match status" value="1"/>
</dbReference>